<organism evidence="1 2">
    <name type="scientific">Fredinandcohnia quinoae</name>
    <dbReference type="NCBI Taxonomy" id="2918902"/>
    <lineage>
        <taxon>Bacteria</taxon>
        <taxon>Bacillati</taxon>
        <taxon>Bacillota</taxon>
        <taxon>Bacilli</taxon>
        <taxon>Bacillales</taxon>
        <taxon>Bacillaceae</taxon>
        <taxon>Fredinandcohnia</taxon>
    </lineage>
</organism>
<dbReference type="PANTHER" id="PTHR10000:SF50">
    <property type="entry name" value="STRESS RESPONSE PROTEIN YHAX"/>
    <property type="match status" value="1"/>
</dbReference>
<keyword evidence="1" id="KW-0378">Hydrolase</keyword>
<accession>A0AAW5EAQ3</accession>
<dbReference type="PANTHER" id="PTHR10000">
    <property type="entry name" value="PHOSPHOSERINE PHOSPHATASE"/>
    <property type="match status" value="1"/>
</dbReference>
<proteinExistence type="predicted"/>
<dbReference type="Gene3D" id="3.30.1240.10">
    <property type="match status" value="1"/>
</dbReference>
<dbReference type="Pfam" id="PF08282">
    <property type="entry name" value="Hydrolase_3"/>
    <property type="match status" value="1"/>
</dbReference>
<keyword evidence="2" id="KW-1185">Reference proteome</keyword>
<dbReference type="Gene3D" id="3.40.50.1000">
    <property type="entry name" value="HAD superfamily/HAD-like"/>
    <property type="match status" value="1"/>
</dbReference>
<dbReference type="EMBL" id="JAKTTI010000033">
    <property type="protein sequence ID" value="MCH1627096.1"/>
    <property type="molecule type" value="Genomic_DNA"/>
</dbReference>
<dbReference type="GO" id="GO:0016791">
    <property type="term" value="F:phosphatase activity"/>
    <property type="evidence" value="ECO:0007669"/>
    <property type="project" value="TreeGrafter"/>
</dbReference>
<dbReference type="Proteomes" id="UP001431131">
    <property type="component" value="Unassembled WGS sequence"/>
</dbReference>
<dbReference type="RefSeq" id="WP_240257017.1">
    <property type="nucleotide sequence ID" value="NZ_JAKTTI010000033.1"/>
</dbReference>
<evidence type="ECO:0000313" key="2">
    <source>
        <dbReference type="Proteomes" id="UP001431131"/>
    </source>
</evidence>
<evidence type="ECO:0000313" key="1">
    <source>
        <dbReference type="EMBL" id="MCH1627096.1"/>
    </source>
</evidence>
<dbReference type="NCBIfam" id="TIGR01484">
    <property type="entry name" value="HAD-SF-IIB"/>
    <property type="match status" value="1"/>
</dbReference>
<dbReference type="GO" id="GO:0000287">
    <property type="term" value="F:magnesium ion binding"/>
    <property type="evidence" value="ECO:0007669"/>
    <property type="project" value="TreeGrafter"/>
</dbReference>
<reference evidence="1" key="1">
    <citation type="submission" date="2022-02" db="EMBL/GenBank/DDBJ databases">
        <title>Fredinandcohnia quinoae sp. nov. isolated from Chenopodium quinoa seeds.</title>
        <authorList>
            <person name="Saati-Santamaria Z."/>
            <person name="Flores-Felix J.D."/>
            <person name="Igual J.M."/>
            <person name="Velazquez E."/>
            <person name="Garcia-Fraile P."/>
            <person name="Martinez-Molina E."/>
        </authorList>
    </citation>
    <scope>NUCLEOTIDE SEQUENCE</scope>
    <source>
        <strain evidence="1">SECRCQ15</strain>
    </source>
</reference>
<gene>
    <name evidence="1" type="ORF">MJG50_17320</name>
</gene>
<sequence>MYRLLAINIDGTLLRPNGRLQAGTKEAIDFVRNKGVYVTLVTRRNFPSAKKIAKALKLDSLLITHNGAFVSSTLEEPMFERRISEEKTFNIVQVLENYKCNIRLLHEKFSIGNRMKFPGNLMAKAVFGSGDPLFYPMQFVDSLGDSLRDNPVAPPKIEVFCQNESELRHVEDTLKDHFEGIRIEAVDGKKLEIVPVGVSKLNGLRALAYHLDIPLQKTVAIGDSPDDIEMIAAAGLGVAMWNAPKEVKFAADWVTRSNNMNGVSYMIKEHFRKQQRIEFLKQIKIEK</sequence>
<dbReference type="CDD" id="cd07516">
    <property type="entry name" value="HAD_Pase"/>
    <property type="match status" value="1"/>
</dbReference>
<comment type="caution">
    <text evidence="1">The sequence shown here is derived from an EMBL/GenBank/DDBJ whole genome shotgun (WGS) entry which is preliminary data.</text>
</comment>
<dbReference type="NCBIfam" id="TIGR00099">
    <property type="entry name" value="Cof-subfamily"/>
    <property type="match status" value="1"/>
</dbReference>
<dbReference type="InterPro" id="IPR036412">
    <property type="entry name" value="HAD-like_sf"/>
</dbReference>
<dbReference type="SUPFAM" id="SSF56784">
    <property type="entry name" value="HAD-like"/>
    <property type="match status" value="1"/>
</dbReference>
<dbReference type="GO" id="GO:0005829">
    <property type="term" value="C:cytosol"/>
    <property type="evidence" value="ECO:0007669"/>
    <property type="project" value="TreeGrafter"/>
</dbReference>
<protein>
    <submittedName>
        <fullName evidence="1">Cof-type HAD-IIB family hydrolase</fullName>
    </submittedName>
</protein>
<dbReference type="InterPro" id="IPR006379">
    <property type="entry name" value="HAD-SF_hydro_IIB"/>
</dbReference>
<dbReference type="AlphaFoldDB" id="A0AAW5EAQ3"/>
<name>A0AAW5EAQ3_9BACI</name>
<dbReference type="InterPro" id="IPR023214">
    <property type="entry name" value="HAD_sf"/>
</dbReference>
<dbReference type="InterPro" id="IPR000150">
    <property type="entry name" value="Cof"/>
</dbReference>